<dbReference type="OrthoDB" id="284185at2"/>
<evidence type="ECO:0000313" key="2">
    <source>
        <dbReference type="Proteomes" id="UP000322214"/>
    </source>
</evidence>
<accession>A0A5B9PAM0</accession>
<dbReference type="Proteomes" id="UP000322214">
    <property type="component" value="Chromosome"/>
</dbReference>
<proteinExistence type="predicted"/>
<dbReference type="KEGG" id="mff:MFFC18_37210"/>
<evidence type="ECO:0000313" key="1">
    <source>
        <dbReference type="EMBL" id="QEG23817.1"/>
    </source>
</evidence>
<dbReference type="STRING" id="980251.GCA_001642875_00264"/>
<sequence>MTLSKEQIQTLLKVVANSSDDSLDCDRCFGYVAQFVETKLAGMGLCESMKLVQSHLENCPCCKDEFEALLAAISEVDEDK</sequence>
<dbReference type="EMBL" id="CP042912">
    <property type="protein sequence ID" value="QEG23817.1"/>
    <property type="molecule type" value="Genomic_DNA"/>
</dbReference>
<organism evidence="1 2">
    <name type="scientific">Mariniblastus fucicola</name>
    <dbReference type="NCBI Taxonomy" id="980251"/>
    <lineage>
        <taxon>Bacteria</taxon>
        <taxon>Pseudomonadati</taxon>
        <taxon>Planctomycetota</taxon>
        <taxon>Planctomycetia</taxon>
        <taxon>Pirellulales</taxon>
        <taxon>Pirellulaceae</taxon>
        <taxon>Mariniblastus</taxon>
    </lineage>
</organism>
<dbReference type="AlphaFoldDB" id="A0A5B9PAM0"/>
<gene>
    <name evidence="1" type="ORF">MFFC18_37210</name>
</gene>
<protein>
    <submittedName>
        <fullName evidence="1">Uncharacterized protein</fullName>
    </submittedName>
</protein>
<reference evidence="1 2" key="1">
    <citation type="submission" date="2019-08" db="EMBL/GenBank/DDBJ databases">
        <title>Deep-cultivation of Planctomycetes and their phenomic and genomic characterization uncovers novel biology.</title>
        <authorList>
            <person name="Wiegand S."/>
            <person name="Jogler M."/>
            <person name="Boedeker C."/>
            <person name="Pinto D."/>
            <person name="Vollmers J."/>
            <person name="Rivas-Marin E."/>
            <person name="Kohn T."/>
            <person name="Peeters S.H."/>
            <person name="Heuer A."/>
            <person name="Rast P."/>
            <person name="Oberbeckmann S."/>
            <person name="Bunk B."/>
            <person name="Jeske O."/>
            <person name="Meyerdierks A."/>
            <person name="Storesund J.E."/>
            <person name="Kallscheuer N."/>
            <person name="Luecker S."/>
            <person name="Lage O.M."/>
            <person name="Pohl T."/>
            <person name="Merkel B.J."/>
            <person name="Hornburger P."/>
            <person name="Mueller R.-W."/>
            <person name="Bruemmer F."/>
            <person name="Labrenz M."/>
            <person name="Spormann A.M."/>
            <person name="Op den Camp H."/>
            <person name="Overmann J."/>
            <person name="Amann R."/>
            <person name="Jetten M.S.M."/>
            <person name="Mascher T."/>
            <person name="Medema M.H."/>
            <person name="Devos D.P."/>
            <person name="Kaster A.-K."/>
            <person name="Ovreas L."/>
            <person name="Rohde M."/>
            <person name="Galperin M.Y."/>
            <person name="Jogler C."/>
        </authorList>
    </citation>
    <scope>NUCLEOTIDE SEQUENCE [LARGE SCALE GENOMIC DNA]</scope>
    <source>
        <strain evidence="1 2">FC18</strain>
    </source>
</reference>
<name>A0A5B9PAM0_9BACT</name>
<keyword evidence="2" id="KW-1185">Reference proteome</keyword>
<dbReference type="RefSeq" id="WP_075083058.1">
    <property type="nucleotide sequence ID" value="NZ_CP042912.1"/>
</dbReference>